<evidence type="ECO:0000256" key="3">
    <source>
        <dbReference type="ARBA" id="ARBA00022989"/>
    </source>
</evidence>
<dbReference type="Proteomes" id="UP000887565">
    <property type="component" value="Unplaced"/>
</dbReference>
<feature type="transmembrane region" description="Helical" evidence="8">
    <location>
        <begin position="59"/>
        <end position="80"/>
    </location>
</feature>
<evidence type="ECO:0000256" key="5">
    <source>
        <dbReference type="ARBA" id="ARBA00023136"/>
    </source>
</evidence>
<evidence type="ECO:0000313" key="10">
    <source>
        <dbReference type="Proteomes" id="UP000887565"/>
    </source>
</evidence>
<dbReference type="PRINTS" id="PR00237">
    <property type="entry name" value="GPCRRHODOPSN"/>
</dbReference>
<dbReference type="PANTHER" id="PTHR24235">
    <property type="entry name" value="NEUROPEPTIDE Y RECEPTOR"/>
    <property type="match status" value="1"/>
</dbReference>
<protein>
    <submittedName>
        <fullName evidence="11">G-protein coupled receptors family 1 profile domain-containing protein</fullName>
    </submittedName>
</protein>
<dbReference type="GO" id="GO:0016020">
    <property type="term" value="C:membrane"/>
    <property type="evidence" value="ECO:0007669"/>
    <property type="project" value="UniProtKB-SubCell"/>
</dbReference>
<dbReference type="AlphaFoldDB" id="A0A915J1G8"/>
<keyword evidence="3 8" id="KW-1133">Transmembrane helix</keyword>
<dbReference type="InterPro" id="IPR000276">
    <property type="entry name" value="GPCR_Rhodpsn"/>
</dbReference>
<evidence type="ECO:0000256" key="2">
    <source>
        <dbReference type="ARBA" id="ARBA00022692"/>
    </source>
</evidence>
<dbReference type="PANTHER" id="PTHR24235:SF12">
    <property type="entry name" value="G-PROTEIN COUPLED RECEPTORS FAMILY 1 PROFILE DOMAIN-CONTAINING PROTEIN"/>
    <property type="match status" value="1"/>
</dbReference>
<evidence type="ECO:0000256" key="4">
    <source>
        <dbReference type="ARBA" id="ARBA00023040"/>
    </source>
</evidence>
<keyword evidence="10" id="KW-1185">Reference proteome</keyword>
<proteinExistence type="predicted"/>
<organism evidence="10 11">
    <name type="scientific">Romanomermis culicivorax</name>
    <name type="common">Nematode worm</name>
    <dbReference type="NCBI Taxonomy" id="13658"/>
    <lineage>
        <taxon>Eukaryota</taxon>
        <taxon>Metazoa</taxon>
        <taxon>Ecdysozoa</taxon>
        <taxon>Nematoda</taxon>
        <taxon>Enoplea</taxon>
        <taxon>Dorylaimia</taxon>
        <taxon>Mermithida</taxon>
        <taxon>Mermithoidea</taxon>
        <taxon>Mermithidae</taxon>
        <taxon>Romanomermis</taxon>
    </lineage>
</organism>
<dbReference type="SUPFAM" id="SSF81321">
    <property type="entry name" value="Family A G protein-coupled receptor-like"/>
    <property type="match status" value="1"/>
</dbReference>
<keyword evidence="2 8" id="KW-0812">Transmembrane</keyword>
<dbReference type="Pfam" id="PF00001">
    <property type="entry name" value="7tm_1"/>
    <property type="match status" value="1"/>
</dbReference>
<feature type="domain" description="G-protein coupled receptors family 1 profile" evidence="9">
    <location>
        <begin position="72"/>
        <end position="149"/>
    </location>
</feature>
<evidence type="ECO:0000256" key="8">
    <source>
        <dbReference type="SAM" id="Phobius"/>
    </source>
</evidence>
<dbReference type="Gene3D" id="1.20.1070.10">
    <property type="entry name" value="Rhodopsin 7-helix transmembrane proteins"/>
    <property type="match status" value="1"/>
</dbReference>
<dbReference type="InterPro" id="IPR017452">
    <property type="entry name" value="GPCR_Rhodpsn_7TM"/>
</dbReference>
<reference evidence="11" key="1">
    <citation type="submission" date="2022-11" db="UniProtKB">
        <authorList>
            <consortium name="WormBaseParasite"/>
        </authorList>
    </citation>
    <scope>IDENTIFICATION</scope>
</reference>
<dbReference type="PROSITE" id="PS50262">
    <property type="entry name" value="G_PROTEIN_RECEP_F1_2"/>
    <property type="match status" value="1"/>
</dbReference>
<keyword evidence="5 8" id="KW-0472">Membrane</keyword>
<sequence length="164" mass="18149">MAYSGESEVSSIINGTNSFLTLNSSHEYEPPPFDPCKNFEDKVARLSDSFHSYMRPLAISLYSIVASLGAGGNFLVILSVICNPQMRVPRNYFIISLASSDLLMCTITVPFTMYNTFNTFWNLGEITCRSVSALQGVNLFVSTMSITAIGGSYCRNCSIRRKHV</sequence>
<evidence type="ECO:0000256" key="6">
    <source>
        <dbReference type="ARBA" id="ARBA00023170"/>
    </source>
</evidence>
<keyword evidence="7" id="KW-0807">Transducer</keyword>
<evidence type="ECO:0000259" key="9">
    <source>
        <dbReference type="PROSITE" id="PS50262"/>
    </source>
</evidence>
<comment type="subcellular location">
    <subcellularLocation>
        <location evidence="1">Membrane</location>
        <topology evidence="1">Multi-pass membrane protein</topology>
    </subcellularLocation>
</comment>
<evidence type="ECO:0000313" key="11">
    <source>
        <dbReference type="WBParaSite" id="nRc.2.0.1.t19542-RA"/>
    </source>
</evidence>
<evidence type="ECO:0000256" key="7">
    <source>
        <dbReference type="ARBA" id="ARBA00023224"/>
    </source>
</evidence>
<dbReference type="WBParaSite" id="nRc.2.0.1.t19542-RA">
    <property type="protein sequence ID" value="nRc.2.0.1.t19542-RA"/>
    <property type="gene ID" value="nRc.2.0.1.g19542"/>
</dbReference>
<feature type="transmembrane region" description="Helical" evidence="8">
    <location>
        <begin position="92"/>
        <end position="113"/>
    </location>
</feature>
<name>A0A915J1G8_ROMCU</name>
<accession>A0A915J1G8</accession>
<dbReference type="OMA" id="KENWIFG"/>
<keyword evidence="4" id="KW-0297">G-protein coupled receptor</keyword>
<keyword evidence="6" id="KW-0675">Receptor</keyword>
<evidence type="ECO:0000256" key="1">
    <source>
        <dbReference type="ARBA" id="ARBA00004141"/>
    </source>
</evidence>
<dbReference type="GO" id="GO:0004930">
    <property type="term" value="F:G protein-coupled receptor activity"/>
    <property type="evidence" value="ECO:0007669"/>
    <property type="project" value="UniProtKB-KW"/>
</dbReference>
<feature type="transmembrane region" description="Helical" evidence="8">
    <location>
        <begin position="133"/>
        <end position="154"/>
    </location>
</feature>